<reference evidence="2 3" key="1">
    <citation type="journal article" date="2013" name="Genome Announc.">
        <title>Genome sequences for three denitrifying bacterial strains isolated from a uranium- and nitrate-contaminated subsurface environment.</title>
        <authorList>
            <person name="Venkatramanan R."/>
            <person name="Prakash O."/>
            <person name="Woyke T."/>
            <person name="Chain P."/>
            <person name="Goodwin L.A."/>
            <person name="Watson D."/>
            <person name="Brooks S."/>
            <person name="Kostka J.E."/>
            <person name="Green S.J."/>
        </authorList>
    </citation>
    <scope>NUCLEOTIDE SEQUENCE [LARGE SCALE GENOMIC DNA]</scope>
    <source>
        <strain evidence="2 3">1NES1</strain>
    </source>
</reference>
<dbReference type="KEGG" id="hdt:HYPDE_27503"/>
<keyword evidence="1" id="KW-0812">Transmembrane</keyword>
<gene>
    <name evidence="2" type="ORF">HYPDE_27503</name>
</gene>
<proteinExistence type="predicted"/>
<name>N0BAM4_9HYPH</name>
<sequence>MSEMNAEKSIAAIVVAGLAVLCCAGPFLLATIGAVAISASALTGSVAIVAVIALIGLAGVWAYRRSRSIDPDAVDCCALESAKRKSNT</sequence>
<dbReference type="EMBL" id="CP005587">
    <property type="protein sequence ID" value="AGK57180.1"/>
    <property type="molecule type" value="Genomic_DNA"/>
</dbReference>
<evidence type="ECO:0000313" key="2">
    <source>
        <dbReference type="EMBL" id="AGK57180.1"/>
    </source>
</evidence>
<dbReference type="Gene3D" id="1.10.287.910">
    <property type="entry name" value="bacterial mercury transporter, merf"/>
    <property type="match status" value="1"/>
</dbReference>
<keyword evidence="1" id="KW-0472">Membrane</keyword>
<accession>N0BAM4</accession>
<organism evidence="2 3">
    <name type="scientific">Hyphomicrobium denitrificans 1NES1</name>
    <dbReference type="NCBI Taxonomy" id="670307"/>
    <lineage>
        <taxon>Bacteria</taxon>
        <taxon>Pseudomonadati</taxon>
        <taxon>Pseudomonadota</taxon>
        <taxon>Alphaproteobacteria</taxon>
        <taxon>Hyphomicrobiales</taxon>
        <taxon>Hyphomicrobiaceae</taxon>
        <taxon>Hyphomicrobium</taxon>
    </lineage>
</organism>
<dbReference type="Proteomes" id="UP000005952">
    <property type="component" value="Chromosome"/>
</dbReference>
<keyword evidence="1" id="KW-1133">Transmembrane helix</keyword>
<dbReference type="STRING" id="670307.HYPDE_27503"/>
<dbReference type="HOGENOM" id="CLU_2464859_0_0_5"/>
<feature type="transmembrane region" description="Helical" evidence="1">
    <location>
        <begin position="12"/>
        <end position="36"/>
    </location>
</feature>
<dbReference type="AlphaFoldDB" id="N0BAM4"/>
<evidence type="ECO:0000256" key="1">
    <source>
        <dbReference type="SAM" id="Phobius"/>
    </source>
</evidence>
<dbReference type="eggNOG" id="ENOG5030ABS">
    <property type="taxonomic scope" value="Bacteria"/>
</dbReference>
<evidence type="ECO:0000313" key="3">
    <source>
        <dbReference type="Proteomes" id="UP000005952"/>
    </source>
</evidence>
<protein>
    <submittedName>
        <fullName evidence="2">Uncharacterized protein</fullName>
    </submittedName>
</protein>
<keyword evidence="3" id="KW-1185">Reference proteome</keyword>
<feature type="transmembrane region" description="Helical" evidence="1">
    <location>
        <begin position="42"/>
        <end position="63"/>
    </location>
</feature>